<name>A0A8T9C6F5_9HELO</name>
<comment type="cofactor">
    <cofactor evidence="1">
        <name>Fe(2+)</name>
        <dbReference type="ChEBI" id="CHEBI:29033"/>
    </cofactor>
</comment>
<keyword evidence="6" id="KW-0408">Iron</keyword>
<keyword evidence="4" id="KW-0223">Dioxygenase</keyword>
<dbReference type="GO" id="GO:0046872">
    <property type="term" value="F:metal ion binding"/>
    <property type="evidence" value="ECO:0007669"/>
    <property type="project" value="UniProtKB-KW"/>
</dbReference>
<dbReference type="GO" id="GO:0005737">
    <property type="term" value="C:cytoplasm"/>
    <property type="evidence" value="ECO:0007669"/>
    <property type="project" value="TreeGrafter"/>
</dbReference>
<dbReference type="GO" id="GO:0016706">
    <property type="term" value="F:2-oxoglutarate-dependent dioxygenase activity"/>
    <property type="evidence" value="ECO:0007669"/>
    <property type="project" value="TreeGrafter"/>
</dbReference>
<dbReference type="SUPFAM" id="SSF51197">
    <property type="entry name" value="Clavaminate synthase-like"/>
    <property type="match status" value="1"/>
</dbReference>
<dbReference type="PANTHER" id="PTHR30468">
    <property type="entry name" value="ALPHA-KETOGLUTARATE-DEPENDENT SULFONATE DIOXYGENASE"/>
    <property type="match status" value="1"/>
</dbReference>
<evidence type="ECO:0000313" key="9">
    <source>
        <dbReference type="Proteomes" id="UP000469558"/>
    </source>
</evidence>
<dbReference type="OrthoDB" id="10257314at2759"/>
<reference evidence="8 9" key="1">
    <citation type="submission" date="2018-05" db="EMBL/GenBank/DDBJ databases">
        <title>Genome sequencing and assembly of the regulated plant pathogen Lachnellula willkommii and related sister species for the development of diagnostic species identification markers.</title>
        <authorList>
            <person name="Giroux E."/>
            <person name="Bilodeau G."/>
        </authorList>
    </citation>
    <scope>NUCLEOTIDE SEQUENCE [LARGE SCALE GENOMIC DNA]</scope>
    <source>
        <strain evidence="8 9">CBS 268.59</strain>
    </source>
</reference>
<feature type="non-terminal residue" evidence="8">
    <location>
        <position position="1"/>
    </location>
</feature>
<dbReference type="PANTHER" id="PTHR30468:SF20">
    <property type="entry name" value="TAUD_TFDA-LIKE DOMAIN-CONTAINING PROTEIN-RELATED"/>
    <property type="match status" value="1"/>
</dbReference>
<dbReference type="Proteomes" id="UP000469558">
    <property type="component" value="Unassembled WGS sequence"/>
</dbReference>
<evidence type="ECO:0000256" key="3">
    <source>
        <dbReference type="ARBA" id="ARBA00022723"/>
    </source>
</evidence>
<keyword evidence="5" id="KW-0560">Oxidoreductase</keyword>
<dbReference type="Pfam" id="PF02668">
    <property type="entry name" value="TauD"/>
    <property type="match status" value="1"/>
</dbReference>
<evidence type="ECO:0000256" key="2">
    <source>
        <dbReference type="ARBA" id="ARBA00005896"/>
    </source>
</evidence>
<dbReference type="AlphaFoldDB" id="A0A8T9C6F5"/>
<evidence type="ECO:0000256" key="6">
    <source>
        <dbReference type="ARBA" id="ARBA00023004"/>
    </source>
</evidence>
<comment type="caution">
    <text evidence="8">The sequence shown here is derived from an EMBL/GenBank/DDBJ whole genome shotgun (WGS) entry which is preliminary data.</text>
</comment>
<organism evidence="8 9">
    <name type="scientific">Lachnellula suecica</name>
    <dbReference type="NCBI Taxonomy" id="602035"/>
    <lineage>
        <taxon>Eukaryota</taxon>
        <taxon>Fungi</taxon>
        <taxon>Dikarya</taxon>
        <taxon>Ascomycota</taxon>
        <taxon>Pezizomycotina</taxon>
        <taxon>Leotiomycetes</taxon>
        <taxon>Helotiales</taxon>
        <taxon>Lachnaceae</taxon>
        <taxon>Lachnellula</taxon>
    </lineage>
</organism>
<feature type="domain" description="TauD/TfdA-like" evidence="7">
    <location>
        <begin position="66"/>
        <end position="186"/>
    </location>
</feature>
<proteinExistence type="inferred from homology"/>
<keyword evidence="3" id="KW-0479">Metal-binding</keyword>
<feature type="non-terminal residue" evidence="8">
    <location>
        <position position="194"/>
    </location>
</feature>
<protein>
    <recommendedName>
        <fullName evidence="7">TauD/TfdA-like domain-containing protein</fullName>
    </recommendedName>
</protein>
<evidence type="ECO:0000256" key="5">
    <source>
        <dbReference type="ARBA" id="ARBA00023002"/>
    </source>
</evidence>
<keyword evidence="9" id="KW-1185">Reference proteome</keyword>
<dbReference type="EMBL" id="QGMK01000501">
    <property type="protein sequence ID" value="TVY81319.1"/>
    <property type="molecule type" value="Genomic_DNA"/>
</dbReference>
<comment type="similarity">
    <text evidence="2">Belongs to the TfdA dioxygenase family.</text>
</comment>
<evidence type="ECO:0000256" key="1">
    <source>
        <dbReference type="ARBA" id="ARBA00001954"/>
    </source>
</evidence>
<dbReference type="InterPro" id="IPR003819">
    <property type="entry name" value="TauD/TfdA-like"/>
</dbReference>
<evidence type="ECO:0000259" key="7">
    <source>
        <dbReference type="Pfam" id="PF02668"/>
    </source>
</evidence>
<dbReference type="Gene3D" id="3.60.130.10">
    <property type="entry name" value="Clavaminate synthase-like"/>
    <property type="match status" value="1"/>
</dbReference>
<accession>A0A8T9C6F5</accession>
<sequence>YLTSYYIFVAKTTISRPIFNPDQVKIPSAAHIDSPDASTRGGNTLAQTRCLRPLVNSGLLDKYKHQDLTPFEGLQVSDLLGSEKSLIEALAVTISERGVVFLRDQDASAFQMKELMERITQAAGCPEVSLETKLALLAARNKRKELSDVSRLASAGWHADITFEPLPSDYTMLKIYTLPSTGGNTISDLPPWNI</sequence>
<evidence type="ECO:0000313" key="8">
    <source>
        <dbReference type="EMBL" id="TVY81319.1"/>
    </source>
</evidence>
<dbReference type="InterPro" id="IPR042098">
    <property type="entry name" value="TauD-like_sf"/>
</dbReference>
<evidence type="ECO:0000256" key="4">
    <source>
        <dbReference type="ARBA" id="ARBA00022964"/>
    </source>
</evidence>
<dbReference type="InterPro" id="IPR051323">
    <property type="entry name" value="AtsK-like"/>
</dbReference>
<gene>
    <name evidence="8" type="ORF">LSUE1_G001173</name>
</gene>